<accession>A0A8A1LUL4</accession>
<evidence type="ECO:0000313" key="2">
    <source>
        <dbReference type="Proteomes" id="UP000663419"/>
    </source>
</evidence>
<sequence length="114" mass="12531">MLTHNCHRVRKNIFSNGRRTASSASQIFESAIRRMQVVSMSCGIHPRYIFCLAGLVDAPISHFPMRSLPLSISMSIVITMPTSPLDCSSHHLASRSSCASVSVYPTSNTKVGHR</sequence>
<gene>
    <name evidence="1" type="ORF">I7I53_12100</name>
</gene>
<dbReference type="Proteomes" id="UP000663419">
    <property type="component" value="Chromosome 6"/>
</dbReference>
<organism evidence="1 2">
    <name type="scientific">Ajellomyces capsulatus (strain H88)</name>
    <name type="common">Darling's disease fungus</name>
    <name type="synonym">Histoplasma capsulatum</name>
    <dbReference type="NCBI Taxonomy" id="544711"/>
    <lineage>
        <taxon>Eukaryota</taxon>
        <taxon>Fungi</taxon>
        <taxon>Dikarya</taxon>
        <taxon>Ascomycota</taxon>
        <taxon>Pezizomycotina</taxon>
        <taxon>Eurotiomycetes</taxon>
        <taxon>Eurotiomycetidae</taxon>
        <taxon>Onygenales</taxon>
        <taxon>Ajellomycetaceae</taxon>
        <taxon>Histoplasma</taxon>
    </lineage>
</organism>
<dbReference type="EMBL" id="CP069107">
    <property type="protein sequence ID" value="QSS57806.1"/>
    <property type="molecule type" value="Genomic_DNA"/>
</dbReference>
<dbReference type="AlphaFoldDB" id="A0A8A1LUL4"/>
<name>A0A8A1LUL4_AJEC8</name>
<reference evidence="1" key="1">
    <citation type="submission" date="2021-01" db="EMBL/GenBank/DDBJ databases">
        <title>Chromosome-level genome assembly of a human fungal pathogen reveals clustering of transcriptionally co-regulated genes.</title>
        <authorList>
            <person name="Voorhies M."/>
            <person name="Cohen S."/>
            <person name="Shea T.P."/>
            <person name="Petrus S."/>
            <person name="Munoz J.F."/>
            <person name="Poplawski S."/>
            <person name="Goldman W.E."/>
            <person name="Michael T."/>
            <person name="Cuomo C.A."/>
            <person name="Sil A."/>
            <person name="Beyhan S."/>
        </authorList>
    </citation>
    <scope>NUCLEOTIDE SEQUENCE</scope>
    <source>
        <strain evidence="1">H88</strain>
    </source>
</reference>
<dbReference type="VEuPathDB" id="FungiDB:I7I53_12100"/>
<proteinExistence type="predicted"/>
<evidence type="ECO:0000313" key="1">
    <source>
        <dbReference type="EMBL" id="QSS57806.1"/>
    </source>
</evidence>
<protein>
    <submittedName>
        <fullName evidence="1">Uncharacterized protein</fullName>
    </submittedName>
</protein>